<keyword evidence="5" id="KW-0631">Potassium channel</keyword>
<protein>
    <submittedName>
        <fullName evidence="14">Voltage-gated potassium channel</fullName>
    </submittedName>
</protein>
<gene>
    <name evidence="14" type="ORF">SAMN05216289_102267</name>
</gene>
<keyword evidence="3" id="KW-0633">Potassium transport</keyword>
<evidence type="ECO:0000256" key="6">
    <source>
        <dbReference type="ARBA" id="ARBA00022882"/>
    </source>
</evidence>
<evidence type="ECO:0000256" key="1">
    <source>
        <dbReference type="ARBA" id="ARBA00004141"/>
    </source>
</evidence>
<dbReference type="Gene3D" id="1.10.287.70">
    <property type="match status" value="1"/>
</dbReference>
<keyword evidence="11 14" id="KW-0407">Ion channel</keyword>
<dbReference type="GO" id="GO:0001508">
    <property type="term" value="P:action potential"/>
    <property type="evidence" value="ECO:0007669"/>
    <property type="project" value="TreeGrafter"/>
</dbReference>
<evidence type="ECO:0000256" key="11">
    <source>
        <dbReference type="ARBA" id="ARBA00023303"/>
    </source>
</evidence>
<dbReference type="InterPro" id="IPR027359">
    <property type="entry name" value="Volt_channel_dom_sf"/>
</dbReference>
<dbReference type="Proteomes" id="UP000198575">
    <property type="component" value="Unassembled WGS sequence"/>
</dbReference>
<dbReference type="Pfam" id="PF00520">
    <property type="entry name" value="Ion_trans"/>
    <property type="match status" value="1"/>
</dbReference>
<evidence type="ECO:0000256" key="2">
    <source>
        <dbReference type="ARBA" id="ARBA00022448"/>
    </source>
</evidence>
<dbReference type="GO" id="GO:0005249">
    <property type="term" value="F:voltage-gated potassium channel activity"/>
    <property type="evidence" value="ECO:0007669"/>
    <property type="project" value="InterPro"/>
</dbReference>
<keyword evidence="9" id="KW-0406">Ion transport</keyword>
<sequence length="293" mass="33208">MSMPDWMEPRFRPCTNEGWRARWFRIIFHHHEPDERRFDLILLGVIVVSVIVALLDSVALLHIHYGHIFYAIEWVFTIAFTIEYLLRLSLVRRPLRYALSFYGLIDLLAALPTYISLFIVGADHLLVIRVLRILRVFRILEMVEYSNEGSELMRALHASRRKIGMFVLFVLLITVIFGAVMYLIEGPEHGFSSIPHAMYWAIVTMATVGFGDITPQTPLGQFITSIMILIGYGIIAVPTGIFGAQLVQAGIKRREEKAGSEEAAVSCGRCGEGHHFAGARFCQRCGERLGEGR</sequence>
<evidence type="ECO:0000256" key="5">
    <source>
        <dbReference type="ARBA" id="ARBA00022826"/>
    </source>
</evidence>
<feature type="transmembrane region" description="Helical" evidence="12">
    <location>
        <begin position="98"/>
        <end position="120"/>
    </location>
</feature>
<keyword evidence="7" id="KW-0630">Potassium</keyword>
<keyword evidence="2" id="KW-0813">Transport</keyword>
<feature type="domain" description="Ion transport" evidence="13">
    <location>
        <begin position="37"/>
        <end position="247"/>
    </location>
</feature>
<dbReference type="GO" id="GO:0008076">
    <property type="term" value="C:voltage-gated potassium channel complex"/>
    <property type="evidence" value="ECO:0007669"/>
    <property type="project" value="InterPro"/>
</dbReference>
<keyword evidence="15" id="KW-1185">Reference proteome</keyword>
<organism evidence="14 15">
    <name type="scientific">Dokdonella immobilis</name>
    <dbReference type="NCBI Taxonomy" id="578942"/>
    <lineage>
        <taxon>Bacteria</taxon>
        <taxon>Pseudomonadati</taxon>
        <taxon>Pseudomonadota</taxon>
        <taxon>Gammaproteobacteria</taxon>
        <taxon>Lysobacterales</taxon>
        <taxon>Rhodanobacteraceae</taxon>
        <taxon>Dokdonella</taxon>
    </lineage>
</organism>
<name>A0A1I4VNI6_9GAMM</name>
<dbReference type="SUPFAM" id="SSF81324">
    <property type="entry name" value="Voltage-gated potassium channels"/>
    <property type="match status" value="1"/>
</dbReference>
<dbReference type="AlphaFoldDB" id="A0A1I4VNI6"/>
<dbReference type="PANTHER" id="PTHR11537">
    <property type="entry name" value="VOLTAGE-GATED POTASSIUM CHANNEL"/>
    <property type="match status" value="1"/>
</dbReference>
<evidence type="ECO:0000256" key="7">
    <source>
        <dbReference type="ARBA" id="ARBA00022958"/>
    </source>
</evidence>
<feature type="transmembrane region" description="Helical" evidence="12">
    <location>
        <begin position="226"/>
        <end position="247"/>
    </location>
</feature>
<evidence type="ECO:0000256" key="3">
    <source>
        <dbReference type="ARBA" id="ARBA00022538"/>
    </source>
</evidence>
<dbReference type="PRINTS" id="PR00169">
    <property type="entry name" value="KCHANNEL"/>
</dbReference>
<evidence type="ECO:0000256" key="10">
    <source>
        <dbReference type="ARBA" id="ARBA00023136"/>
    </source>
</evidence>
<comment type="subcellular location">
    <subcellularLocation>
        <location evidence="1">Membrane</location>
        <topology evidence="1">Multi-pass membrane protein</topology>
    </subcellularLocation>
</comment>
<keyword evidence="6" id="KW-0851">Voltage-gated channel</keyword>
<dbReference type="Gene3D" id="1.20.120.350">
    <property type="entry name" value="Voltage-gated potassium channels. Chain C"/>
    <property type="match status" value="1"/>
</dbReference>
<dbReference type="EMBL" id="FOVF01000002">
    <property type="protein sequence ID" value="SFN02842.1"/>
    <property type="molecule type" value="Genomic_DNA"/>
</dbReference>
<evidence type="ECO:0000313" key="15">
    <source>
        <dbReference type="Proteomes" id="UP000198575"/>
    </source>
</evidence>
<reference evidence="14 15" key="1">
    <citation type="submission" date="2016-10" db="EMBL/GenBank/DDBJ databases">
        <authorList>
            <person name="de Groot N.N."/>
        </authorList>
    </citation>
    <scope>NUCLEOTIDE SEQUENCE [LARGE SCALE GENOMIC DNA]</scope>
    <source>
        <strain evidence="14 15">CGMCC 1.7659</strain>
    </source>
</reference>
<proteinExistence type="predicted"/>
<evidence type="ECO:0000313" key="14">
    <source>
        <dbReference type="EMBL" id="SFN02842.1"/>
    </source>
</evidence>
<evidence type="ECO:0000256" key="8">
    <source>
        <dbReference type="ARBA" id="ARBA00022989"/>
    </source>
</evidence>
<feature type="transmembrane region" description="Helical" evidence="12">
    <location>
        <begin position="67"/>
        <end position="86"/>
    </location>
</feature>
<feature type="transmembrane region" description="Helical" evidence="12">
    <location>
        <begin position="40"/>
        <end position="61"/>
    </location>
</feature>
<evidence type="ECO:0000256" key="12">
    <source>
        <dbReference type="SAM" id="Phobius"/>
    </source>
</evidence>
<dbReference type="PANTHER" id="PTHR11537:SF254">
    <property type="entry name" value="POTASSIUM VOLTAGE-GATED CHANNEL PROTEIN SHAB"/>
    <property type="match status" value="1"/>
</dbReference>
<keyword evidence="4 12" id="KW-0812">Transmembrane</keyword>
<keyword evidence="8 12" id="KW-1133">Transmembrane helix</keyword>
<evidence type="ECO:0000259" key="13">
    <source>
        <dbReference type="Pfam" id="PF00520"/>
    </source>
</evidence>
<keyword evidence="10 12" id="KW-0472">Membrane</keyword>
<evidence type="ECO:0000256" key="9">
    <source>
        <dbReference type="ARBA" id="ARBA00023065"/>
    </source>
</evidence>
<dbReference type="InterPro" id="IPR028325">
    <property type="entry name" value="VG_K_chnl"/>
</dbReference>
<feature type="transmembrane region" description="Helical" evidence="12">
    <location>
        <begin position="163"/>
        <end position="184"/>
    </location>
</feature>
<accession>A0A1I4VNI6</accession>
<dbReference type="InterPro" id="IPR005821">
    <property type="entry name" value="Ion_trans_dom"/>
</dbReference>
<evidence type="ECO:0000256" key="4">
    <source>
        <dbReference type="ARBA" id="ARBA00022692"/>
    </source>
</evidence>